<dbReference type="Gene3D" id="3.40.50.150">
    <property type="entry name" value="Vaccinia Virus protein VP39"/>
    <property type="match status" value="1"/>
</dbReference>
<evidence type="ECO:0000256" key="6">
    <source>
        <dbReference type="ARBA" id="ARBA00023125"/>
    </source>
</evidence>
<feature type="domain" description="Type II methyltransferase M.TaqI-like" evidence="8">
    <location>
        <begin position="89"/>
        <end position="203"/>
    </location>
</feature>
<feature type="non-terminal residue" evidence="9">
    <location>
        <position position="324"/>
    </location>
</feature>
<dbReference type="InterPro" id="IPR002052">
    <property type="entry name" value="DNA_methylase_N6_adenine_CS"/>
</dbReference>
<dbReference type="AlphaFoldDB" id="X1ER47"/>
<evidence type="ECO:0000256" key="1">
    <source>
        <dbReference type="ARBA" id="ARBA00011900"/>
    </source>
</evidence>
<dbReference type="CDD" id="cd02440">
    <property type="entry name" value="AdoMet_MTases"/>
    <property type="match status" value="1"/>
</dbReference>
<protein>
    <recommendedName>
        <fullName evidence="1">site-specific DNA-methyltransferase (adenine-specific)</fullName>
        <ecNumber evidence="1">2.1.1.72</ecNumber>
    </recommendedName>
</protein>
<comment type="caution">
    <text evidence="9">The sequence shown here is derived from an EMBL/GenBank/DDBJ whole genome shotgun (WGS) entry which is preliminary data.</text>
</comment>
<reference evidence="9" key="1">
    <citation type="journal article" date="2014" name="Front. Microbiol.">
        <title>High frequency of phylogenetically diverse reductive dehalogenase-homologous genes in deep subseafloor sedimentary metagenomes.</title>
        <authorList>
            <person name="Kawai M."/>
            <person name="Futagami T."/>
            <person name="Toyoda A."/>
            <person name="Takaki Y."/>
            <person name="Nishi S."/>
            <person name="Hori S."/>
            <person name="Arai W."/>
            <person name="Tsubouchi T."/>
            <person name="Morono Y."/>
            <person name="Uchiyama I."/>
            <person name="Ito T."/>
            <person name="Fujiyama A."/>
            <person name="Inagaki F."/>
            <person name="Takami H."/>
        </authorList>
    </citation>
    <scope>NUCLEOTIDE SEQUENCE</scope>
    <source>
        <strain evidence="9">Expedition CK06-06</strain>
    </source>
</reference>
<accession>X1ER47</accession>
<dbReference type="InterPro" id="IPR029063">
    <property type="entry name" value="SAM-dependent_MTases_sf"/>
</dbReference>
<evidence type="ECO:0000256" key="7">
    <source>
        <dbReference type="ARBA" id="ARBA00047942"/>
    </source>
</evidence>
<comment type="catalytic activity">
    <reaction evidence="7">
        <text>a 2'-deoxyadenosine in DNA + S-adenosyl-L-methionine = an N(6)-methyl-2'-deoxyadenosine in DNA + S-adenosyl-L-homocysteine + H(+)</text>
        <dbReference type="Rhea" id="RHEA:15197"/>
        <dbReference type="Rhea" id="RHEA-COMP:12418"/>
        <dbReference type="Rhea" id="RHEA-COMP:12419"/>
        <dbReference type="ChEBI" id="CHEBI:15378"/>
        <dbReference type="ChEBI" id="CHEBI:57856"/>
        <dbReference type="ChEBI" id="CHEBI:59789"/>
        <dbReference type="ChEBI" id="CHEBI:90615"/>
        <dbReference type="ChEBI" id="CHEBI:90616"/>
        <dbReference type="EC" id="2.1.1.72"/>
    </reaction>
</comment>
<keyword evidence="6" id="KW-0238">DNA-binding</keyword>
<keyword evidence="4" id="KW-0949">S-adenosyl-L-methionine</keyword>
<keyword evidence="2" id="KW-0489">Methyltransferase</keyword>
<evidence type="ECO:0000256" key="2">
    <source>
        <dbReference type="ARBA" id="ARBA00022603"/>
    </source>
</evidence>
<gene>
    <name evidence="9" type="ORF">S03H2_13103</name>
</gene>
<dbReference type="GO" id="GO:0003677">
    <property type="term" value="F:DNA binding"/>
    <property type="evidence" value="ECO:0007669"/>
    <property type="project" value="UniProtKB-KW"/>
</dbReference>
<dbReference type="EMBL" id="BARU01006657">
    <property type="protein sequence ID" value="GAH35042.1"/>
    <property type="molecule type" value="Genomic_DNA"/>
</dbReference>
<evidence type="ECO:0000256" key="3">
    <source>
        <dbReference type="ARBA" id="ARBA00022679"/>
    </source>
</evidence>
<evidence type="ECO:0000259" key="8">
    <source>
        <dbReference type="Pfam" id="PF07669"/>
    </source>
</evidence>
<evidence type="ECO:0000256" key="5">
    <source>
        <dbReference type="ARBA" id="ARBA00022747"/>
    </source>
</evidence>
<proteinExistence type="predicted"/>
<dbReference type="InterPro" id="IPR050953">
    <property type="entry name" value="N4_N6_ade-DNA_methylase"/>
</dbReference>
<evidence type="ECO:0000256" key="4">
    <source>
        <dbReference type="ARBA" id="ARBA00022691"/>
    </source>
</evidence>
<dbReference type="GO" id="GO:0009307">
    <property type="term" value="P:DNA restriction-modification system"/>
    <property type="evidence" value="ECO:0007669"/>
    <property type="project" value="UniProtKB-KW"/>
</dbReference>
<dbReference type="PROSITE" id="PS00092">
    <property type="entry name" value="N6_MTASE"/>
    <property type="match status" value="1"/>
</dbReference>
<dbReference type="InterPro" id="IPR011639">
    <property type="entry name" value="MethylTrfase_TaqI-like_dom"/>
</dbReference>
<dbReference type="GO" id="GO:0032259">
    <property type="term" value="P:methylation"/>
    <property type="evidence" value="ECO:0007669"/>
    <property type="project" value="UniProtKB-KW"/>
</dbReference>
<keyword evidence="5" id="KW-0680">Restriction system</keyword>
<organism evidence="9">
    <name type="scientific">marine sediment metagenome</name>
    <dbReference type="NCBI Taxonomy" id="412755"/>
    <lineage>
        <taxon>unclassified sequences</taxon>
        <taxon>metagenomes</taxon>
        <taxon>ecological metagenomes</taxon>
    </lineage>
</organism>
<dbReference type="PANTHER" id="PTHR33841">
    <property type="entry name" value="DNA METHYLTRANSFERASE YEEA-RELATED"/>
    <property type="match status" value="1"/>
</dbReference>
<dbReference type="EC" id="2.1.1.72" evidence="1"/>
<name>X1ER47_9ZZZZ</name>
<sequence length="324" mass="36966">MVGIINKVCEISFLVNSEKNKSQPIAFVETPQSIAELMVSLVDLKGKKKTEISVLDAGCGRGVFLRNLANSGYENVTGIEYNAVLAKECQEEFSHYNIIHKNYLNWNPETCYDLIIGNPPYSHYNSLPSKIQKEVREIVQSKESDIYYAFIIKAIDFLKDNGELIFIVPYGFFYNTYAKSVRDKIISHGLLDIIIDLDEVRLFDGENPETVIIKFTKKTDVENKTMNVLRIRNKNTSPSLILQSAQDSILNKKSNDVFTYFNKPMFENSEDIWTTYPEIILEEYVKLKDIAWVGVGPVSGYDEAFRLSVNEEGNFSDIESDLVI</sequence>
<keyword evidence="3" id="KW-0808">Transferase</keyword>
<dbReference type="Pfam" id="PF07669">
    <property type="entry name" value="Eco57I"/>
    <property type="match status" value="1"/>
</dbReference>
<evidence type="ECO:0000313" key="9">
    <source>
        <dbReference type="EMBL" id="GAH35042.1"/>
    </source>
</evidence>
<dbReference type="GO" id="GO:0009007">
    <property type="term" value="F:site-specific DNA-methyltransferase (adenine-specific) activity"/>
    <property type="evidence" value="ECO:0007669"/>
    <property type="project" value="UniProtKB-EC"/>
</dbReference>
<dbReference type="SUPFAM" id="SSF53335">
    <property type="entry name" value="S-adenosyl-L-methionine-dependent methyltransferases"/>
    <property type="match status" value="1"/>
</dbReference>
<dbReference type="PRINTS" id="PR00507">
    <property type="entry name" value="N12N6MTFRASE"/>
</dbReference>
<dbReference type="PANTHER" id="PTHR33841:SF6">
    <property type="entry name" value="TYPE II METHYLTRANSFERASE M.HINDII"/>
    <property type="match status" value="1"/>
</dbReference>